<organism evidence="4">
    <name type="scientific">marine metagenome</name>
    <dbReference type="NCBI Taxonomy" id="408172"/>
    <lineage>
        <taxon>unclassified sequences</taxon>
        <taxon>metagenomes</taxon>
        <taxon>ecological metagenomes</taxon>
    </lineage>
</organism>
<gene>
    <name evidence="4" type="ORF">METZ01_LOCUS241817</name>
</gene>
<reference evidence="4" key="1">
    <citation type="submission" date="2018-05" db="EMBL/GenBank/DDBJ databases">
        <authorList>
            <person name="Lanie J.A."/>
            <person name="Ng W.-L."/>
            <person name="Kazmierczak K.M."/>
            <person name="Andrzejewski T.M."/>
            <person name="Davidsen T.M."/>
            <person name="Wayne K.J."/>
            <person name="Tettelin H."/>
            <person name="Glass J.I."/>
            <person name="Rusch D."/>
            <person name="Podicherti R."/>
            <person name="Tsui H.-C.T."/>
            <person name="Winkler M.E."/>
        </authorList>
    </citation>
    <scope>NUCLEOTIDE SEQUENCE</scope>
</reference>
<dbReference type="AlphaFoldDB" id="A0A382HQQ2"/>
<dbReference type="InterPro" id="IPR041492">
    <property type="entry name" value="HAD_2"/>
</dbReference>
<dbReference type="PRINTS" id="PR00413">
    <property type="entry name" value="HADHALOGNASE"/>
</dbReference>
<proteinExistence type="predicted"/>
<evidence type="ECO:0000313" key="4">
    <source>
        <dbReference type="EMBL" id="SVB88963.1"/>
    </source>
</evidence>
<evidence type="ECO:0000256" key="2">
    <source>
        <dbReference type="ARBA" id="ARBA00022723"/>
    </source>
</evidence>
<dbReference type="Gene3D" id="3.40.50.1000">
    <property type="entry name" value="HAD superfamily/HAD-like"/>
    <property type="match status" value="1"/>
</dbReference>
<keyword evidence="2" id="KW-0479">Metal-binding</keyword>
<dbReference type="InterPro" id="IPR023198">
    <property type="entry name" value="PGP-like_dom2"/>
</dbReference>
<sequence>MIKNIIFDFDGVLVDSEMLVAQSFCRYLCERNIQFTENDFSQFAGKKTVNVISELSVKFNIDNEQGFFNDIMQIANEIYASELTPVPGAIEFLESTAYNCFIGSNSGKERIVSGLKKVKLDKFFAVNKVFSFDMVGKPKPEPDIYLAAINANNLDKEETIILEDSAVGVKAGVASGVKVVGVTAGGHWYKNRPKQELLDAGAFVLIDNYNQLHIEINKL</sequence>
<dbReference type="Pfam" id="PF13419">
    <property type="entry name" value="HAD_2"/>
    <property type="match status" value="1"/>
</dbReference>
<dbReference type="GO" id="GO:0003824">
    <property type="term" value="F:catalytic activity"/>
    <property type="evidence" value="ECO:0007669"/>
    <property type="project" value="UniProtKB-ARBA"/>
</dbReference>
<dbReference type="InterPro" id="IPR006439">
    <property type="entry name" value="HAD-SF_hydro_IA"/>
</dbReference>
<dbReference type="Gene3D" id="1.10.150.240">
    <property type="entry name" value="Putative phosphatase, domain 2"/>
    <property type="match status" value="1"/>
</dbReference>
<keyword evidence="3" id="KW-0460">Magnesium</keyword>
<dbReference type="EMBL" id="UINC01062387">
    <property type="protein sequence ID" value="SVB88963.1"/>
    <property type="molecule type" value="Genomic_DNA"/>
</dbReference>
<dbReference type="InterPro" id="IPR036412">
    <property type="entry name" value="HAD-like_sf"/>
</dbReference>
<dbReference type="PANTHER" id="PTHR46193">
    <property type="entry name" value="6-PHOSPHOGLUCONATE PHOSPHATASE"/>
    <property type="match status" value="1"/>
</dbReference>
<dbReference type="PANTHER" id="PTHR46193:SF10">
    <property type="entry name" value="6-PHOSPHOGLUCONATE PHOSPHATASE"/>
    <property type="match status" value="1"/>
</dbReference>
<dbReference type="SFLD" id="SFLDS00003">
    <property type="entry name" value="Haloacid_Dehalogenase"/>
    <property type="match status" value="1"/>
</dbReference>
<evidence type="ECO:0000256" key="1">
    <source>
        <dbReference type="ARBA" id="ARBA00001946"/>
    </source>
</evidence>
<name>A0A382HQQ2_9ZZZZ</name>
<dbReference type="GO" id="GO:0046872">
    <property type="term" value="F:metal ion binding"/>
    <property type="evidence" value="ECO:0007669"/>
    <property type="project" value="UniProtKB-KW"/>
</dbReference>
<dbReference type="SUPFAM" id="SSF56784">
    <property type="entry name" value="HAD-like"/>
    <property type="match status" value="1"/>
</dbReference>
<dbReference type="InterPro" id="IPR051600">
    <property type="entry name" value="Beta-PGM-like"/>
</dbReference>
<dbReference type="SFLD" id="SFLDG01129">
    <property type="entry name" value="C1.5:_HAD__Beta-PGM__Phosphata"/>
    <property type="match status" value="1"/>
</dbReference>
<dbReference type="NCBIfam" id="TIGR01509">
    <property type="entry name" value="HAD-SF-IA-v3"/>
    <property type="match status" value="1"/>
</dbReference>
<protein>
    <submittedName>
        <fullName evidence="4">Uncharacterized protein</fullName>
    </submittedName>
</protein>
<accession>A0A382HQQ2</accession>
<comment type="cofactor">
    <cofactor evidence="1">
        <name>Mg(2+)</name>
        <dbReference type="ChEBI" id="CHEBI:18420"/>
    </cofactor>
</comment>
<evidence type="ECO:0000256" key="3">
    <source>
        <dbReference type="ARBA" id="ARBA00022842"/>
    </source>
</evidence>
<dbReference type="InterPro" id="IPR023214">
    <property type="entry name" value="HAD_sf"/>
</dbReference>